<dbReference type="EMBL" id="MN738903">
    <property type="protein sequence ID" value="QHT30588.1"/>
    <property type="molecule type" value="Genomic_DNA"/>
</dbReference>
<name>A0A6C0ENL2_9ZZZZ</name>
<dbReference type="AlphaFoldDB" id="A0A6C0ENL2"/>
<keyword evidence="1" id="KW-0472">Membrane</keyword>
<organism evidence="2">
    <name type="scientific">viral metagenome</name>
    <dbReference type="NCBI Taxonomy" id="1070528"/>
    <lineage>
        <taxon>unclassified sequences</taxon>
        <taxon>metagenomes</taxon>
        <taxon>organismal metagenomes</taxon>
    </lineage>
</organism>
<keyword evidence="1" id="KW-1133">Transmembrane helix</keyword>
<sequence>MLKIELIVISIIIIYLLFVLYSYYILTKHLQNKNKELKLIINRFKENYKKSLNPLINNKN</sequence>
<feature type="transmembrane region" description="Helical" evidence="1">
    <location>
        <begin position="6"/>
        <end position="26"/>
    </location>
</feature>
<reference evidence="2" key="1">
    <citation type="journal article" date="2020" name="Nature">
        <title>Giant virus diversity and host interactions through global metagenomics.</title>
        <authorList>
            <person name="Schulz F."/>
            <person name="Roux S."/>
            <person name="Paez-Espino D."/>
            <person name="Jungbluth S."/>
            <person name="Walsh D.A."/>
            <person name="Denef V.J."/>
            <person name="McMahon K.D."/>
            <person name="Konstantinidis K.T."/>
            <person name="Eloe-Fadrosh E.A."/>
            <person name="Kyrpides N.C."/>
            <person name="Woyke T."/>
        </authorList>
    </citation>
    <scope>NUCLEOTIDE SEQUENCE</scope>
    <source>
        <strain evidence="2">GVMAG-M-3300009151-35</strain>
    </source>
</reference>
<evidence type="ECO:0000256" key="1">
    <source>
        <dbReference type="SAM" id="Phobius"/>
    </source>
</evidence>
<protein>
    <submittedName>
        <fullName evidence="2">Uncharacterized protein</fullName>
    </submittedName>
</protein>
<evidence type="ECO:0000313" key="2">
    <source>
        <dbReference type="EMBL" id="QHT30588.1"/>
    </source>
</evidence>
<accession>A0A6C0ENL2</accession>
<keyword evidence="1" id="KW-0812">Transmembrane</keyword>
<proteinExistence type="predicted"/>